<gene>
    <name evidence="1" type="ORF">F4821DRAFT_93011</name>
</gene>
<reference evidence="1 2" key="1">
    <citation type="journal article" date="2022" name="New Phytol.">
        <title>Ecological generalism drives hyperdiversity of secondary metabolite gene clusters in xylarialean endophytes.</title>
        <authorList>
            <person name="Franco M.E.E."/>
            <person name="Wisecaver J.H."/>
            <person name="Arnold A.E."/>
            <person name="Ju Y.M."/>
            <person name="Slot J.C."/>
            <person name="Ahrendt S."/>
            <person name="Moore L.P."/>
            <person name="Eastman K.E."/>
            <person name="Scott K."/>
            <person name="Konkel Z."/>
            <person name="Mondo S.J."/>
            <person name="Kuo A."/>
            <person name="Hayes R.D."/>
            <person name="Haridas S."/>
            <person name="Andreopoulos B."/>
            <person name="Riley R."/>
            <person name="LaButti K."/>
            <person name="Pangilinan J."/>
            <person name="Lipzen A."/>
            <person name="Amirebrahimi M."/>
            <person name="Yan J."/>
            <person name="Adam C."/>
            <person name="Keymanesh K."/>
            <person name="Ng V."/>
            <person name="Louie K."/>
            <person name="Northen T."/>
            <person name="Drula E."/>
            <person name="Henrissat B."/>
            <person name="Hsieh H.M."/>
            <person name="Youens-Clark K."/>
            <person name="Lutzoni F."/>
            <person name="Miadlikowska J."/>
            <person name="Eastwood D.C."/>
            <person name="Hamelin R.C."/>
            <person name="Grigoriev I.V."/>
            <person name="U'Ren J.M."/>
        </authorList>
    </citation>
    <scope>NUCLEOTIDE SEQUENCE [LARGE SCALE GENOMIC DNA]</scope>
    <source>
        <strain evidence="1 2">ER1909</strain>
    </source>
</reference>
<comment type="caution">
    <text evidence="1">The sequence shown here is derived from an EMBL/GenBank/DDBJ whole genome shotgun (WGS) entry which is preliminary data.</text>
</comment>
<dbReference type="Proteomes" id="UP001497680">
    <property type="component" value="Unassembled WGS sequence"/>
</dbReference>
<dbReference type="EMBL" id="MU394302">
    <property type="protein sequence ID" value="KAI6088305.1"/>
    <property type="molecule type" value="Genomic_DNA"/>
</dbReference>
<organism evidence="1 2">
    <name type="scientific">Hypoxylon rubiginosum</name>
    <dbReference type="NCBI Taxonomy" id="110542"/>
    <lineage>
        <taxon>Eukaryota</taxon>
        <taxon>Fungi</taxon>
        <taxon>Dikarya</taxon>
        <taxon>Ascomycota</taxon>
        <taxon>Pezizomycotina</taxon>
        <taxon>Sordariomycetes</taxon>
        <taxon>Xylariomycetidae</taxon>
        <taxon>Xylariales</taxon>
        <taxon>Hypoxylaceae</taxon>
        <taxon>Hypoxylon</taxon>
    </lineage>
</organism>
<sequence>MAFSLLLAAAGLVAFAIYYTVQWLVRCRRRTLMKRQHGCLPPKKLPQIDPILGTDVVLQNLGAAKKYGFLNLLRSRHAANGLTFTTNTYFRTTINTCDPTLIQNVLSFQFQDFGMGPLRRKSASPLLGRGIFTTDDDIWAHQRALIRPSFVRAQMTDFSIFGHHVDQLIALIGRRNHEVDLQQLFFRMVLDSNSEYMFGESVGLMSENASEAATTFHHALDYAQQGTILRLRLGNLMFTHRDKKFRDSCATVHAYADKFVAQALDYRNAQAALPAEKRDRDDDLGARQKYVFLNELAKDTDDPILLRDQIVNMLLAARDTTAGLLAFVFFMLARRPDVWAKLRADVLEHYCEPLTYEALMDMKYLRFVVQESKGNFFLPFYPKNMFVFYVCVFRAAALTQVILLALRLFPPIATNSRMANKDTVLPLGGGPDGKSPLFVAKHHVVTYSTFVMHRRKEFFGDDADEFRPERWENLRPGWEFLPFNGGPRICPGQKFALTESSYTIARLLHAFSGIENLDPTDWREQLTLSLTLNNGVQCRLIPA</sequence>
<evidence type="ECO:0000313" key="1">
    <source>
        <dbReference type="EMBL" id="KAI6088305.1"/>
    </source>
</evidence>
<protein>
    <submittedName>
        <fullName evidence="1">Cytochrome P450 alkane hydroxylase</fullName>
    </submittedName>
</protein>
<proteinExistence type="predicted"/>
<evidence type="ECO:0000313" key="2">
    <source>
        <dbReference type="Proteomes" id="UP001497680"/>
    </source>
</evidence>
<name>A0ACC0D6G1_9PEZI</name>
<accession>A0ACC0D6G1</accession>
<keyword evidence="2" id="KW-1185">Reference proteome</keyword>